<comment type="subcellular location">
    <subcellularLocation>
        <location evidence="1">Cytoplasm</location>
    </subcellularLocation>
</comment>
<evidence type="ECO:0000256" key="1">
    <source>
        <dbReference type="ARBA" id="ARBA00004496"/>
    </source>
</evidence>
<comment type="similarity">
    <text evidence="4">Belongs to the Fes family.</text>
</comment>
<dbReference type="Proteomes" id="UP000676079">
    <property type="component" value="Chromosome"/>
</dbReference>
<evidence type="ECO:0000256" key="2">
    <source>
        <dbReference type="ARBA" id="ARBA00022490"/>
    </source>
</evidence>
<evidence type="ECO:0000259" key="5">
    <source>
        <dbReference type="Pfam" id="PF11806"/>
    </source>
</evidence>
<proteinExistence type="inferred from homology"/>
<dbReference type="NCBIfam" id="NF007758">
    <property type="entry name" value="PRK10439.1"/>
    <property type="match status" value="1"/>
</dbReference>
<keyword evidence="7" id="KW-1185">Reference proteome</keyword>
<dbReference type="SUPFAM" id="SSF81296">
    <property type="entry name" value="E set domains"/>
    <property type="match status" value="1"/>
</dbReference>
<dbReference type="EC" id="3.1.1.-" evidence="6"/>
<dbReference type="InterPro" id="IPR000801">
    <property type="entry name" value="Esterase-like"/>
</dbReference>
<dbReference type="InterPro" id="IPR050583">
    <property type="entry name" value="Mycobacterial_A85_antigen"/>
</dbReference>
<dbReference type="GO" id="GO:0016787">
    <property type="term" value="F:hydrolase activity"/>
    <property type="evidence" value="ECO:0007669"/>
    <property type="project" value="UniProtKB-KW"/>
</dbReference>
<protein>
    <submittedName>
        <fullName evidence="6">Enterochelin esterase</fullName>
        <ecNumber evidence="6">3.1.1.-</ecNumber>
    </submittedName>
</protein>
<dbReference type="PANTHER" id="PTHR48098:SF3">
    <property type="entry name" value="IRON(III) ENTEROBACTIN ESTERASE"/>
    <property type="match status" value="1"/>
</dbReference>
<dbReference type="EMBL" id="CP074133">
    <property type="protein sequence ID" value="QUX23418.1"/>
    <property type="molecule type" value="Genomic_DNA"/>
</dbReference>
<evidence type="ECO:0000313" key="7">
    <source>
        <dbReference type="Proteomes" id="UP000676079"/>
    </source>
</evidence>
<dbReference type="Gene3D" id="3.40.50.1820">
    <property type="entry name" value="alpha/beta hydrolase"/>
    <property type="match status" value="1"/>
</dbReference>
<gene>
    <name evidence="6" type="primary">fes</name>
    <name evidence="6" type="ORF">KGD84_03265</name>
</gene>
<reference evidence="6 7" key="1">
    <citation type="submission" date="2021-05" db="EMBL/GenBank/DDBJ databases">
        <title>Direct Submission.</title>
        <authorList>
            <person name="Li K."/>
            <person name="Gao J."/>
        </authorList>
    </citation>
    <scope>NUCLEOTIDE SEQUENCE [LARGE SCALE GENOMIC DNA]</scope>
    <source>
        <strain evidence="6 7">Mg02</strain>
    </source>
</reference>
<dbReference type="Gene3D" id="2.60.40.10">
    <property type="entry name" value="Immunoglobulins"/>
    <property type="match status" value="1"/>
</dbReference>
<dbReference type="Pfam" id="PF00756">
    <property type="entry name" value="Esterase"/>
    <property type="match status" value="1"/>
</dbReference>
<accession>A0ABX8BP31</accession>
<keyword evidence="3 6" id="KW-0378">Hydrolase</keyword>
<dbReference type="SUPFAM" id="SSF53474">
    <property type="entry name" value="alpha/beta-Hydrolases"/>
    <property type="match status" value="1"/>
</dbReference>
<dbReference type="PANTHER" id="PTHR48098">
    <property type="entry name" value="ENTEROCHELIN ESTERASE-RELATED"/>
    <property type="match status" value="1"/>
</dbReference>
<evidence type="ECO:0000256" key="3">
    <source>
        <dbReference type="ARBA" id="ARBA00022801"/>
    </source>
</evidence>
<feature type="domain" description="Enterochelin esterase N-terminal" evidence="5">
    <location>
        <begin position="56"/>
        <end position="187"/>
    </location>
</feature>
<dbReference type="RefSeq" id="WP_220564639.1">
    <property type="nucleotide sequence ID" value="NZ_CP074133.1"/>
</dbReference>
<name>A0ABX8BP31_9ACTN</name>
<keyword evidence="2" id="KW-0963">Cytoplasm</keyword>
<evidence type="ECO:0000313" key="6">
    <source>
        <dbReference type="EMBL" id="QUX23418.1"/>
    </source>
</evidence>
<evidence type="ECO:0000256" key="4">
    <source>
        <dbReference type="ARBA" id="ARBA00024201"/>
    </source>
</evidence>
<dbReference type="Pfam" id="PF11806">
    <property type="entry name" value="Enterochelin_N"/>
    <property type="match status" value="1"/>
</dbReference>
<dbReference type="InterPro" id="IPR029058">
    <property type="entry name" value="AB_hydrolase_fold"/>
</dbReference>
<dbReference type="InterPro" id="IPR013783">
    <property type="entry name" value="Ig-like_fold"/>
</dbReference>
<dbReference type="InterPro" id="IPR014756">
    <property type="entry name" value="Ig_E-set"/>
</dbReference>
<dbReference type="InterPro" id="IPR021764">
    <property type="entry name" value="Enterochelin_esterase_N"/>
</dbReference>
<organism evidence="6 7">
    <name type="scientific">Nocardiopsis changdeensis</name>
    <dbReference type="NCBI Taxonomy" id="2831969"/>
    <lineage>
        <taxon>Bacteria</taxon>
        <taxon>Bacillati</taxon>
        <taxon>Actinomycetota</taxon>
        <taxon>Actinomycetes</taxon>
        <taxon>Streptosporangiales</taxon>
        <taxon>Nocardiopsidaceae</taxon>
        <taxon>Nocardiopsis</taxon>
    </lineage>
</organism>
<sequence length="437" mass="47224">MRTHTIPPRLKRTVRPERVPTPCAAEAARDTAGFWESVRRTGTPLVGEADAEGRRTVTFLWRGGDELADVLLVANKIADADSYDHNRMERIPGTDVRHLTYRMRGDWRASYTIAPIPAGAGPGDPAALPEMLRIRRERALAVSDPEDRPAVARWFAALAHAVADPLAREQSDGGHSVVSLPEAPVPPAGDPGAPAGRVEERGFASAVLGDSRPVWVHEPARRPPGGRPWPVALLLDGRDWHADLPRVLDGLVHAGTLPPMLTVMVDSLGFASRSEQLACSDDFVRALGGELLPWLGERYRITADPRRTLVAGQSLGGLTAMHAALTDPDRFGRVASQSGSFWWPNVAVAGGESERTTARVAVADRLPDRVHLSAGTHEWSLLDPNRRLRDALAARAADLGGDPGAVLLEEYHGGHDRACWRAGLPAALAFATGDWER</sequence>